<accession>A0A5C4V4L5</accession>
<dbReference type="Proteomes" id="UP000311713">
    <property type="component" value="Unassembled WGS sequence"/>
</dbReference>
<dbReference type="GO" id="GO:0071949">
    <property type="term" value="F:FAD binding"/>
    <property type="evidence" value="ECO:0007669"/>
    <property type="project" value="InterPro"/>
</dbReference>
<dbReference type="GO" id="GO:0016491">
    <property type="term" value="F:oxidoreductase activity"/>
    <property type="evidence" value="ECO:0007669"/>
    <property type="project" value="UniProtKB-KW"/>
</dbReference>
<evidence type="ECO:0000313" key="5">
    <source>
        <dbReference type="EMBL" id="TNM30595.1"/>
    </source>
</evidence>
<dbReference type="PANTHER" id="PTHR43747">
    <property type="entry name" value="FAD-BINDING PROTEIN"/>
    <property type="match status" value="1"/>
</dbReference>
<reference evidence="5 6" key="1">
    <citation type="submission" date="2019-06" db="EMBL/GenBank/DDBJ databases">
        <title>Draft genome of Streptomyces sedi sp. JCM16909.</title>
        <authorList>
            <person name="Klykleung N."/>
            <person name="Tanasupawat S."/>
            <person name="Kudo T."/>
            <person name="Yuki M."/>
            <person name="Ohkuma M."/>
        </authorList>
    </citation>
    <scope>NUCLEOTIDE SEQUENCE [LARGE SCALE GENOMIC DNA]</scope>
    <source>
        <strain evidence="5 6">JCM 16909</strain>
    </source>
</reference>
<feature type="domain" description="FAD-binding" evidence="4">
    <location>
        <begin position="22"/>
        <end position="377"/>
    </location>
</feature>
<name>A0A5C4V4L5_9ACTN</name>
<dbReference type="Pfam" id="PF01494">
    <property type="entry name" value="FAD_binding_3"/>
    <property type="match status" value="1"/>
</dbReference>
<evidence type="ECO:0000259" key="4">
    <source>
        <dbReference type="Pfam" id="PF01494"/>
    </source>
</evidence>
<dbReference type="InterPro" id="IPR050816">
    <property type="entry name" value="Flavin-dep_Halogenase_NPB"/>
</dbReference>
<comment type="similarity">
    <text evidence="2">Belongs to the flavin-dependent halogenase family. Bacterial tryptophan halogenase subfamily.</text>
</comment>
<dbReference type="OrthoDB" id="103324at2"/>
<gene>
    <name evidence="5" type="ORF">FH715_11365</name>
</gene>
<dbReference type="AlphaFoldDB" id="A0A5C4V4L5"/>
<protein>
    <recommendedName>
        <fullName evidence="4">FAD-binding domain-containing protein</fullName>
    </recommendedName>
</protein>
<organism evidence="5 6">
    <name type="scientific">Streptomyces sedi</name>
    <dbReference type="NCBI Taxonomy" id="555059"/>
    <lineage>
        <taxon>Bacteria</taxon>
        <taxon>Bacillati</taxon>
        <taxon>Actinomycetota</taxon>
        <taxon>Actinomycetes</taxon>
        <taxon>Kitasatosporales</taxon>
        <taxon>Streptomycetaceae</taxon>
        <taxon>Streptomyces</taxon>
    </lineage>
</organism>
<evidence type="ECO:0000256" key="3">
    <source>
        <dbReference type="SAM" id="MobiDB-lite"/>
    </source>
</evidence>
<proteinExistence type="inferred from homology"/>
<dbReference type="InterPro" id="IPR036188">
    <property type="entry name" value="FAD/NAD-bd_sf"/>
</dbReference>
<feature type="region of interest" description="Disordered" evidence="3">
    <location>
        <begin position="1"/>
        <end position="20"/>
    </location>
</feature>
<comment type="caution">
    <text evidence="5">The sequence shown here is derived from an EMBL/GenBank/DDBJ whole genome shotgun (WGS) entry which is preliminary data.</text>
</comment>
<keyword evidence="1" id="KW-0560">Oxidoreductase</keyword>
<dbReference type="SUPFAM" id="SSF51905">
    <property type="entry name" value="FAD/NAD(P)-binding domain"/>
    <property type="match status" value="1"/>
</dbReference>
<keyword evidence="6" id="KW-1185">Reference proteome</keyword>
<dbReference type="InterPro" id="IPR002938">
    <property type="entry name" value="FAD-bd"/>
</dbReference>
<dbReference type="EMBL" id="VDGT01000007">
    <property type="protein sequence ID" value="TNM30595.1"/>
    <property type="molecule type" value="Genomic_DNA"/>
</dbReference>
<dbReference type="RefSeq" id="WP_139644011.1">
    <property type="nucleotide sequence ID" value="NZ_BAAAZS010000058.1"/>
</dbReference>
<dbReference type="PANTHER" id="PTHR43747:SF5">
    <property type="entry name" value="FAD-BINDING DOMAIN-CONTAINING PROTEIN"/>
    <property type="match status" value="1"/>
</dbReference>
<dbReference type="Gene3D" id="3.50.50.60">
    <property type="entry name" value="FAD/NAD(P)-binding domain"/>
    <property type="match status" value="1"/>
</dbReference>
<evidence type="ECO:0000256" key="1">
    <source>
        <dbReference type="ARBA" id="ARBA00023002"/>
    </source>
</evidence>
<sequence>MAGSVDPSPPGGRAEPRRSDERCDVAVLGTGLPACVLAAILAARGADVVLVGTDDEPEPSARGAVTVPYLSLLLRQLAVRYRVPGLTGVAGFAALREHAGPSAGVARSLGFVYHRAGRGPSPREVDQLATPNAAPAEAILHRPETDAYLLRLALASGAGLRRHPSVAEVATGPGGVELTTSDGATLRCRYVVDAVGRDSPLARAFGLREGAPAPRHASRAIHGQLVGVRPFDEVVPGAEFKPPVPWHAGPLHHVCAEGVLTVTPFGNHRKARNPLTGVELTLDAGAPPSGAGPEEEFRAVVERYPGIAAHLRGARRAGPLTATPGPQGYRSARMLGDRWCLLGDSAGHVDPFLAQPLVVALEVVGALAWRLLAALRDDDFSPGRFAAVGEVGQALLDSNEALVAQVAAARGEYLLWKAVLRVWETGLLYGTFQMLTALGELRRTGSDEALRNREERSFAGYPFPGHRGYRLLQDRTSAVLDAVAAGTADGARAGLGLLDDLAATGIAPPPFGLTDPAERFYYPRPPVIAKVVRWTYRGAPPGVGPLVRAGLRNLVLQRLTR</sequence>
<evidence type="ECO:0000256" key="2">
    <source>
        <dbReference type="ARBA" id="ARBA00038396"/>
    </source>
</evidence>
<evidence type="ECO:0000313" key="6">
    <source>
        <dbReference type="Proteomes" id="UP000311713"/>
    </source>
</evidence>